<proteinExistence type="predicted"/>
<dbReference type="KEGG" id="aum:AURMO_01745"/>
<evidence type="ECO:0000313" key="1">
    <source>
        <dbReference type="EMBL" id="AWR22327.1"/>
    </source>
</evidence>
<dbReference type="RefSeq" id="WP_110234769.1">
    <property type="nucleotide sequence ID" value="NZ_CP023994.1"/>
</dbReference>
<sequence length="223" mass="23680">MNSVVTRTWSSVLFDLDGTILDSAPGIIDALTETFQHLGLPVPSREDFMAYIGPPLLASLQERAGLSEAKAREALAIYRNDFRRDGAFDSAIFPGVVGLLDSLRDAGVPLAIATSKPETQARPILDHFGLTEYFTVIAGASENDARTSKAHVVGHALSELGKAGADTSQAVLIGDRIYDVEGAAAHNVPTIIVEWGYGSPTEATGAIATVYSADRLRELLLGN</sequence>
<dbReference type="SUPFAM" id="SSF56784">
    <property type="entry name" value="HAD-like"/>
    <property type="match status" value="1"/>
</dbReference>
<dbReference type="OrthoDB" id="9776368at2"/>
<dbReference type="Pfam" id="PF13419">
    <property type="entry name" value="HAD_2"/>
    <property type="match status" value="1"/>
</dbReference>
<keyword evidence="1" id="KW-0378">Hydrolase</keyword>
<dbReference type="GO" id="GO:0005829">
    <property type="term" value="C:cytosol"/>
    <property type="evidence" value="ECO:0007669"/>
    <property type="project" value="TreeGrafter"/>
</dbReference>
<dbReference type="PANTHER" id="PTHR43434">
    <property type="entry name" value="PHOSPHOGLYCOLATE PHOSPHATASE"/>
    <property type="match status" value="1"/>
</dbReference>
<protein>
    <submittedName>
        <fullName evidence="1">5'-nucleotidase, Phosphoglycolate phosphatase</fullName>
        <ecNumber evidence="1">3.1.3.5</ecNumber>
    </submittedName>
</protein>
<reference evidence="1 2" key="1">
    <citation type="submission" date="2017-10" db="EMBL/GenBank/DDBJ databases">
        <title>Genome of an Actinobacterium that displays light-enhanced growth.</title>
        <authorList>
            <person name="Maresca J.A."/>
            <person name="Hempel P."/>
            <person name="Shevchenko O."/>
            <person name="Miller K.J."/>
            <person name="Hahn M.W."/>
        </authorList>
    </citation>
    <scope>NUCLEOTIDE SEQUENCE [LARGE SCALE GENOMIC DNA]</scope>
    <source>
        <strain evidence="1 2">MWH-Mo1</strain>
    </source>
</reference>
<gene>
    <name evidence="1" type="ORF">AURMO_01745</name>
</gene>
<dbReference type="EMBL" id="CP023994">
    <property type="protein sequence ID" value="AWR22327.1"/>
    <property type="molecule type" value="Genomic_DNA"/>
</dbReference>
<dbReference type="InterPro" id="IPR041492">
    <property type="entry name" value="HAD_2"/>
</dbReference>
<dbReference type="AlphaFoldDB" id="A0A2Z3S032"/>
<dbReference type="GO" id="GO:0004713">
    <property type="term" value="F:protein tyrosine kinase activity"/>
    <property type="evidence" value="ECO:0007669"/>
    <property type="project" value="TreeGrafter"/>
</dbReference>
<keyword evidence="2" id="KW-1185">Reference proteome</keyword>
<dbReference type="InterPro" id="IPR023198">
    <property type="entry name" value="PGP-like_dom2"/>
</dbReference>
<dbReference type="SFLD" id="SFLDS00003">
    <property type="entry name" value="Haloacid_Dehalogenase"/>
    <property type="match status" value="1"/>
</dbReference>
<dbReference type="Proteomes" id="UP000246894">
    <property type="component" value="Chromosome"/>
</dbReference>
<dbReference type="Gene3D" id="1.10.150.240">
    <property type="entry name" value="Putative phosphatase, domain 2"/>
    <property type="match status" value="1"/>
</dbReference>
<evidence type="ECO:0000313" key="2">
    <source>
        <dbReference type="Proteomes" id="UP000246894"/>
    </source>
</evidence>
<dbReference type="Gene3D" id="3.40.50.1000">
    <property type="entry name" value="HAD superfamily/HAD-like"/>
    <property type="match status" value="1"/>
</dbReference>
<name>A0A2Z3S032_9MICO</name>
<dbReference type="SFLD" id="SFLDG01129">
    <property type="entry name" value="C1.5:_HAD__Beta-PGM__Phosphata"/>
    <property type="match status" value="1"/>
</dbReference>
<dbReference type="GO" id="GO:0008253">
    <property type="term" value="F:5'-nucleotidase activity"/>
    <property type="evidence" value="ECO:0007669"/>
    <property type="project" value="UniProtKB-EC"/>
</dbReference>
<dbReference type="PANTHER" id="PTHR43434:SF20">
    <property type="entry name" value="5'-NUCLEOTIDASE"/>
    <property type="match status" value="1"/>
</dbReference>
<organism evidence="1 2">
    <name type="scientific">Aurantimicrobium photophilum</name>
    <dbReference type="NCBI Taxonomy" id="1987356"/>
    <lineage>
        <taxon>Bacteria</taxon>
        <taxon>Bacillati</taxon>
        <taxon>Actinomycetota</taxon>
        <taxon>Actinomycetes</taxon>
        <taxon>Micrococcales</taxon>
        <taxon>Microbacteriaceae</taxon>
        <taxon>Aurantimicrobium</taxon>
    </lineage>
</organism>
<accession>A0A2Z3S032</accession>
<dbReference type="InterPro" id="IPR023214">
    <property type="entry name" value="HAD_sf"/>
</dbReference>
<dbReference type="InterPro" id="IPR036412">
    <property type="entry name" value="HAD-like_sf"/>
</dbReference>
<dbReference type="InterPro" id="IPR050155">
    <property type="entry name" value="HAD-like_hydrolase_sf"/>
</dbReference>
<dbReference type="EC" id="3.1.3.5" evidence="1"/>